<dbReference type="Proteomes" id="UP000319716">
    <property type="component" value="Unassembled WGS sequence"/>
</dbReference>
<comment type="caution">
    <text evidence="2">The sequence shown here is derived from an EMBL/GenBank/DDBJ whole genome shotgun (WGS) entry which is preliminary data.</text>
</comment>
<feature type="transmembrane region" description="Helical" evidence="1">
    <location>
        <begin position="93"/>
        <end position="116"/>
    </location>
</feature>
<keyword evidence="1" id="KW-1133">Transmembrane helix</keyword>
<dbReference type="AlphaFoldDB" id="A0A4Y3T8T1"/>
<feature type="transmembrane region" description="Helical" evidence="1">
    <location>
        <begin position="47"/>
        <end position="72"/>
    </location>
</feature>
<name>A0A4Y3T8T1_9BACL</name>
<protein>
    <submittedName>
        <fullName evidence="2">Uncharacterized protein</fullName>
    </submittedName>
</protein>
<reference evidence="2 3" key="1">
    <citation type="submission" date="2017-11" db="EMBL/GenBank/DDBJ databases">
        <title>Draft Genome Sequence of Sporolactobacillus inulinus NBRC 111894 Isolated from Koso, a Japanese Sugar-Vegetable Fermented Beverage.</title>
        <authorList>
            <person name="Chiou T.Y."/>
            <person name="Oshima K."/>
            <person name="Suda W."/>
            <person name="Hattori M."/>
            <person name="Takahashi T."/>
        </authorList>
    </citation>
    <scope>NUCLEOTIDE SEQUENCE [LARGE SCALE GENOMIC DNA]</scope>
    <source>
        <strain evidence="2 3">NBRC111894</strain>
    </source>
</reference>
<keyword evidence="1" id="KW-0812">Transmembrane</keyword>
<evidence type="ECO:0000256" key="1">
    <source>
        <dbReference type="SAM" id="Phobius"/>
    </source>
</evidence>
<proteinExistence type="predicted"/>
<feature type="transmembrane region" description="Helical" evidence="1">
    <location>
        <begin position="136"/>
        <end position="158"/>
    </location>
</feature>
<gene>
    <name evidence="2" type="ORF">NBRC111894_332</name>
</gene>
<organism evidence="2 3">
    <name type="scientific">Sporolactobacillus inulinus</name>
    <dbReference type="NCBI Taxonomy" id="2078"/>
    <lineage>
        <taxon>Bacteria</taxon>
        <taxon>Bacillati</taxon>
        <taxon>Bacillota</taxon>
        <taxon>Bacilli</taxon>
        <taxon>Bacillales</taxon>
        <taxon>Sporolactobacillaceae</taxon>
        <taxon>Sporolactobacillus</taxon>
    </lineage>
</organism>
<accession>A0A4Y3T8T1</accession>
<dbReference type="RefSeq" id="WP_141306081.1">
    <property type="nucleotide sequence ID" value="NZ_BEXB01000002.1"/>
</dbReference>
<sequence length="264" mass="29886">MMSVWFTLFKKELRHGWMAFLIFLILQLLLMALGIFLNIRYGQDAEIWPVIIGVMLSILLLFYVPVYLLFNVIQGRKTFHIWMQNPLPGWSMLLAKLSGAFVYFIGTMIIIGTYTWASLTRITEMPQELSLFRVTILALLILIWSGIGGGVALLFLWTIQRTMRSRIGKWAWIVLIVGIILYSLIDAKFIESGAFAFLTDWGAIQNVTVLHFVMPHGAPTSMSANFATADPIGLTMGDLVLDLVRTLILFILTARLTDHKLEAS</sequence>
<dbReference type="EMBL" id="BEXB01000002">
    <property type="protein sequence ID" value="GAY74778.1"/>
    <property type="molecule type" value="Genomic_DNA"/>
</dbReference>
<evidence type="ECO:0000313" key="3">
    <source>
        <dbReference type="Proteomes" id="UP000319716"/>
    </source>
</evidence>
<feature type="transmembrane region" description="Helical" evidence="1">
    <location>
        <begin position="170"/>
        <end position="190"/>
    </location>
</feature>
<evidence type="ECO:0000313" key="2">
    <source>
        <dbReference type="EMBL" id="GAY74778.1"/>
    </source>
</evidence>
<feature type="transmembrane region" description="Helical" evidence="1">
    <location>
        <begin position="20"/>
        <end position="41"/>
    </location>
</feature>
<keyword evidence="1" id="KW-0472">Membrane</keyword>